<dbReference type="PROSITE" id="PS51257">
    <property type="entry name" value="PROKAR_LIPOPROTEIN"/>
    <property type="match status" value="1"/>
</dbReference>
<protein>
    <submittedName>
        <fullName evidence="1">Uncharacterized protein</fullName>
    </submittedName>
</protein>
<keyword evidence="2" id="KW-1185">Reference proteome</keyword>
<proteinExistence type="predicted"/>
<name>A0ABV4NHU4_9VIBR</name>
<comment type="caution">
    <text evidence="1">The sequence shown here is derived from an EMBL/GenBank/DDBJ whole genome shotgun (WGS) entry which is preliminary data.</text>
</comment>
<reference evidence="1 2" key="1">
    <citation type="journal article" date="2024" name="ISME J.">
        <title>Tailless and filamentous prophages are predominant in marine Vibrio.</title>
        <authorList>
            <person name="Steensen K."/>
            <person name="Seneca J."/>
            <person name="Bartlau N."/>
            <person name="Yu X.A."/>
            <person name="Hussain F.A."/>
            <person name="Polz M.F."/>
        </authorList>
    </citation>
    <scope>NUCLEOTIDE SEQUENCE [LARGE SCALE GENOMIC DNA]</scope>
    <source>
        <strain evidence="1 2">10N.222.51.A1</strain>
    </source>
</reference>
<evidence type="ECO:0000313" key="2">
    <source>
        <dbReference type="Proteomes" id="UP001570417"/>
    </source>
</evidence>
<organism evidence="1 2">
    <name type="scientific">Vibrio gallaecicus</name>
    <dbReference type="NCBI Taxonomy" id="552386"/>
    <lineage>
        <taxon>Bacteria</taxon>
        <taxon>Pseudomonadati</taxon>
        <taxon>Pseudomonadota</taxon>
        <taxon>Gammaproteobacteria</taxon>
        <taxon>Vibrionales</taxon>
        <taxon>Vibrionaceae</taxon>
        <taxon>Vibrio</taxon>
    </lineage>
</organism>
<sequence length="114" mass="12476">MKKLSIILLALFVLVGCSKAVPEDKLLYIGQWQSEEMYLLILADGTIAYERSQNGGSISIEASIKEFVGDDFVVGYSFLTTTFVVSKPPHQIDGKWLMEVDGVTLIKADETGSG</sequence>
<accession>A0ABV4NHU4</accession>
<dbReference type="RefSeq" id="WP_372268694.1">
    <property type="nucleotide sequence ID" value="NZ_JBFRUW010000173.1"/>
</dbReference>
<gene>
    <name evidence="1" type="ORF">AB4566_21755</name>
</gene>
<dbReference type="Proteomes" id="UP001570417">
    <property type="component" value="Unassembled WGS sequence"/>
</dbReference>
<dbReference type="EMBL" id="JBFRUW010000173">
    <property type="protein sequence ID" value="MFA0570878.1"/>
    <property type="molecule type" value="Genomic_DNA"/>
</dbReference>
<evidence type="ECO:0000313" key="1">
    <source>
        <dbReference type="EMBL" id="MFA0570878.1"/>
    </source>
</evidence>